<dbReference type="Proteomes" id="UP000287563">
    <property type="component" value="Unassembled WGS sequence"/>
</dbReference>
<keyword evidence="3" id="KW-1185">Reference proteome</keyword>
<dbReference type="InterPro" id="IPR014833">
    <property type="entry name" value="TnsA_N"/>
</dbReference>
<dbReference type="GO" id="GO:0004519">
    <property type="term" value="F:endonuclease activity"/>
    <property type="evidence" value="ECO:0007669"/>
    <property type="project" value="UniProtKB-KW"/>
</dbReference>
<keyword evidence="2" id="KW-0255">Endonuclease</keyword>
<dbReference type="Pfam" id="PF08722">
    <property type="entry name" value="Tn7_TnsA-like_N"/>
    <property type="match status" value="1"/>
</dbReference>
<dbReference type="Gene3D" id="3.40.1350.10">
    <property type="match status" value="1"/>
</dbReference>
<proteinExistence type="predicted"/>
<organism evidence="2 3">
    <name type="scientific">Photobacterium chitinilyticum</name>
    <dbReference type="NCBI Taxonomy" id="2485123"/>
    <lineage>
        <taxon>Bacteria</taxon>
        <taxon>Pseudomonadati</taxon>
        <taxon>Pseudomonadota</taxon>
        <taxon>Gammaproteobacteria</taxon>
        <taxon>Vibrionales</taxon>
        <taxon>Vibrionaceae</taxon>
        <taxon>Photobacterium</taxon>
    </lineage>
</organism>
<dbReference type="SUPFAM" id="SSF52980">
    <property type="entry name" value="Restriction endonuclease-like"/>
    <property type="match status" value="1"/>
</dbReference>
<dbReference type="InterPro" id="IPR011856">
    <property type="entry name" value="tRNA_endonuc-like_dom_sf"/>
</dbReference>
<accession>A0A444JP39</accession>
<comment type="caution">
    <text evidence="2">The sequence shown here is derived from an EMBL/GenBank/DDBJ whole genome shotgun (WGS) entry which is preliminary data.</text>
</comment>
<name>A0A444JP39_9GAMM</name>
<keyword evidence="2" id="KW-0540">Nuclease</keyword>
<keyword evidence="2" id="KW-0378">Hydrolase</keyword>
<evidence type="ECO:0000313" key="3">
    <source>
        <dbReference type="Proteomes" id="UP000287563"/>
    </source>
</evidence>
<evidence type="ECO:0000259" key="1">
    <source>
        <dbReference type="Pfam" id="PF08722"/>
    </source>
</evidence>
<dbReference type="CDD" id="cd22362">
    <property type="entry name" value="TnsA_endonuclease-like"/>
    <property type="match status" value="1"/>
</dbReference>
<protein>
    <submittedName>
        <fullName evidence="2">Heteromeric transposase endonuclease subunit TnsA</fullName>
    </submittedName>
</protein>
<dbReference type="InterPro" id="IPR011335">
    <property type="entry name" value="Restrct_endonuc-II-like"/>
</dbReference>
<dbReference type="AlphaFoldDB" id="A0A444JP39"/>
<reference evidence="2 3" key="1">
    <citation type="submission" date="2018-11" db="EMBL/GenBank/DDBJ databases">
        <title>Photobacterium sp. BEI247 sp. nov., a marine bacterium isolated from Yongle Blue Hole in the South China Sea.</title>
        <authorList>
            <person name="Wang X."/>
        </authorList>
    </citation>
    <scope>NUCLEOTIDE SEQUENCE [LARGE SCALE GENOMIC DNA]</scope>
    <source>
        <strain evidence="3">BEI247</strain>
    </source>
</reference>
<gene>
    <name evidence="2" type="ORF">EDI28_14010</name>
</gene>
<dbReference type="OrthoDB" id="5291587at2"/>
<evidence type="ECO:0000313" key="2">
    <source>
        <dbReference type="EMBL" id="RWX54856.1"/>
    </source>
</evidence>
<feature type="domain" description="TnsA endonuclease N-terminal" evidence="1">
    <location>
        <begin position="73"/>
        <end position="185"/>
    </location>
</feature>
<sequence length="290" mass="34172">MNKLKQPIITNREINRIERYQTDIRINGYRPYITVKSSNSVGMCNIIFSHKTQRGHHLLSLGELSLFLHLEHDKNVVEIYEQYPLPIHETLNCAEELDIWHPARYKEKDHATRLVPATTMTTDIVAVMKDDSSKGYKLQPYNYKPSESLSNKYESTHKVNRTKKKFEIECLYWQKQGYTLVQMTEQDLNPVRTYNLKWLRECYLYPNLLEVPEMLYSSLLLTLTNNLINKPKDTLRNQLQFVSTAHTVPLEQMMRLFQYACYNFDISVDLNTGIELYRPLTMLDEATNAH</sequence>
<dbReference type="EMBL" id="RJLM01000005">
    <property type="protein sequence ID" value="RWX54856.1"/>
    <property type="molecule type" value="Genomic_DNA"/>
</dbReference>
<dbReference type="GO" id="GO:0003676">
    <property type="term" value="F:nucleic acid binding"/>
    <property type="evidence" value="ECO:0007669"/>
    <property type="project" value="InterPro"/>
</dbReference>